<dbReference type="Pfam" id="PF00132">
    <property type="entry name" value="Hexapep"/>
    <property type="match status" value="2"/>
</dbReference>
<dbReference type="GO" id="GO:0008780">
    <property type="term" value="F:acyl-[acyl-carrier-protein]-UDP-N-acetylglucosamine O-acyltransferase activity"/>
    <property type="evidence" value="ECO:0007669"/>
    <property type="project" value="InterPro"/>
</dbReference>
<name>B3JKN3_9BACT</name>
<evidence type="ECO:0000256" key="5">
    <source>
        <dbReference type="ARBA" id="ARBA00023315"/>
    </source>
</evidence>
<accession>B3JKN3</accession>
<protein>
    <submittedName>
        <fullName evidence="7">Putative acyl-[acyl-carrier-protein]-UDP-N-acetylglucosamine O-acyltransferase</fullName>
    </submittedName>
</protein>
<comment type="caution">
    <text evidence="7">The sequence shown here is derived from an EMBL/GenBank/DDBJ whole genome shotgun (WGS) entry which is preliminary data.</text>
</comment>
<evidence type="ECO:0000313" key="8">
    <source>
        <dbReference type="Proteomes" id="UP000003146"/>
    </source>
</evidence>
<dbReference type="SUPFAM" id="SSF51161">
    <property type="entry name" value="Trimeric LpxA-like enzymes"/>
    <property type="match status" value="1"/>
</dbReference>
<proteinExistence type="predicted"/>
<evidence type="ECO:0000256" key="3">
    <source>
        <dbReference type="ARBA" id="ARBA00022679"/>
    </source>
</evidence>
<reference evidence="7 8" key="1">
    <citation type="submission" date="2008-04" db="EMBL/GenBank/DDBJ databases">
        <title>Draft genome sequence of Bacteroides coprocola (DSM 17136).</title>
        <authorList>
            <person name="Sudarsanam P."/>
            <person name="Ley R."/>
            <person name="Guruge J."/>
            <person name="Turnbaugh P.J."/>
            <person name="Mahowald M."/>
            <person name="Liep D."/>
            <person name="Gordon J."/>
        </authorList>
    </citation>
    <scope>NUCLEOTIDE SEQUENCE [LARGE SCALE GENOMIC DNA]</scope>
    <source>
        <strain evidence="7 8">DSM 17136</strain>
    </source>
</reference>
<organism evidence="7 8">
    <name type="scientific">Phocaeicola coprocola DSM 17136</name>
    <dbReference type="NCBI Taxonomy" id="470145"/>
    <lineage>
        <taxon>Bacteria</taxon>
        <taxon>Pseudomonadati</taxon>
        <taxon>Bacteroidota</taxon>
        <taxon>Bacteroidia</taxon>
        <taxon>Bacteroidales</taxon>
        <taxon>Bacteroidaceae</taxon>
        <taxon>Phocaeicola</taxon>
    </lineage>
</organism>
<dbReference type="PIRSF" id="PIRSF000456">
    <property type="entry name" value="UDP-GlcNAc_acltr"/>
    <property type="match status" value="1"/>
</dbReference>
<feature type="domain" description="UDP N-acetylglucosamine O-acyltransferase C-terminal" evidence="6">
    <location>
        <begin position="177"/>
        <end position="258"/>
    </location>
</feature>
<dbReference type="InterPro" id="IPR037157">
    <property type="entry name" value="Acetyltransf_C_sf"/>
</dbReference>
<reference evidence="7 8" key="2">
    <citation type="submission" date="2008-04" db="EMBL/GenBank/DDBJ databases">
        <authorList>
            <person name="Fulton L."/>
            <person name="Clifton S."/>
            <person name="Fulton B."/>
            <person name="Xu J."/>
            <person name="Minx P."/>
            <person name="Pepin K.H."/>
            <person name="Johnson M."/>
            <person name="Thiruvilangam P."/>
            <person name="Bhonagiri V."/>
            <person name="Nash W.E."/>
            <person name="Mardis E.R."/>
            <person name="Wilson R.K."/>
        </authorList>
    </citation>
    <scope>NUCLEOTIDE SEQUENCE [LARGE SCALE GENOMIC DNA]</scope>
    <source>
        <strain evidence="7 8">DSM 17136</strain>
    </source>
</reference>
<dbReference type="InterPro" id="IPR001451">
    <property type="entry name" value="Hexapep"/>
</dbReference>
<keyword evidence="2" id="KW-0441">Lipid A biosynthesis</keyword>
<dbReference type="InterPro" id="IPR011004">
    <property type="entry name" value="Trimer_LpxA-like_sf"/>
</dbReference>
<keyword evidence="3 7" id="KW-0808">Transferase</keyword>
<dbReference type="eggNOG" id="COG1043">
    <property type="taxonomic scope" value="Bacteria"/>
</dbReference>
<keyword evidence="4" id="KW-0443">Lipid metabolism</keyword>
<dbReference type="InterPro" id="IPR010137">
    <property type="entry name" value="Lipid_A_LpxA"/>
</dbReference>
<dbReference type="NCBIfam" id="NF003657">
    <property type="entry name" value="PRK05289.1"/>
    <property type="match status" value="1"/>
</dbReference>
<dbReference type="HOGENOM" id="CLU_061249_0_0_10"/>
<dbReference type="Gene3D" id="1.20.1180.10">
    <property type="entry name" value="Udp N-acetylglucosamine O-acyltransferase, C-terminal domain"/>
    <property type="match status" value="1"/>
</dbReference>
<dbReference type="Pfam" id="PF13720">
    <property type="entry name" value="Acetyltransf_11"/>
    <property type="match status" value="1"/>
</dbReference>
<keyword evidence="1" id="KW-0444">Lipid biosynthesis</keyword>
<gene>
    <name evidence="7" type="ORF">BACCOP_02464</name>
</gene>
<keyword evidence="5 7" id="KW-0012">Acyltransferase</keyword>
<dbReference type="GO" id="GO:0009245">
    <property type="term" value="P:lipid A biosynthetic process"/>
    <property type="evidence" value="ECO:0007669"/>
    <property type="project" value="UniProtKB-KW"/>
</dbReference>
<dbReference type="InterPro" id="IPR029098">
    <property type="entry name" value="Acetyltransf_C"/>
</dbReference>
<evidence type="ECO:0000256" key="1">
    <source>
        <dbReference type="ARBA" id="ARBA00022516"/>
    </source>
</evidence>
<dbReference type="STRING" id="470145.BACCOP_02464"/>
<evidence type="ECO:0000313" key="7">
    <source>
        <dbReference type="EMBL" id="EDV00543.1"/>
    </source>
</evidence>
<dbReference type="PANTHER" id="PTHR43480:SF1">
    <property type="entry name" value="ACYL-[ACYL-CARRIER-PROTEIN]--UDP-N-ACETYLGLUCOSAMINE O-ACYLTRANSFERASE, MITOCHONDRIAL-RELATED"/>
    <property type="match status" value="1"/>
</dbReference>
<dbReference type="Gene3D" id="2.160.10.10">
    <property type="entry name" value="Hexapeptide repeat proteins"/>
    <property type="match status" value="1"/>
</dbReference>
<dbReference type="EMBL" id="ABIY02000095">
    <property type="protein sequence ID" value="EDV00543.1"/>
    <property type="molecule type" value="Genomic_DNA"/>
</dbReference>
<sequence length="259" mass="28061">MKETMISPLAYVDPSAKIGKNVTVHPFAYIDKNVEIGDDNVIMPYASLMSGTRMGNGNKVYQGAVVAAVPQDFAYTGEDTLAYIGNNNVIRENAVIIRGTHAGHATSVGDGNFIMAGARLSHDVEVGNHCIIGNGSQVSGNCIIQDCAILTSNVLMQGNTRLGSYSLVQGGCRFIKDIPPYIVAAHEPIAFYSINTKVLELAGFSETLIKHIAQAYRILYKANTSQHDALLRIQEQVPNSPEIERIIEFVKTSKLGIIH</sequence>
<evidence type="ECO:0000256" key="4">
    <source>
        <dbReference type="ARBA" id="ARBA00023098"/>
    </source>
</evidence>
<dbReference type="Proteomes" id="UP000003146">
    <property type="component" value="Unassembled WGS sequence"/>
</dbReference>
<evidence type="ECO:0000256" key="2">
    <source>
        <dbReference type="ARBA" id="ARBA00022556"/>
    </source>
</evidence>
<dbReference type="PANTHER" id="PTHR43480">
    <property type="entry name" value="ACYL-[ACYL-CARRIER-PROTEIN]--UDP-N-ACETYLGLUCOSAMINE O-ACYLTRANSFERASE"/>
    <property type="match status" value="1"/>
</dbReference>
<dbReference type="AlphaFoldDB" id="B3JKN3"/>
<dbReference type="GO" id="GO:0016020">
    <property type="term" value="C:membrane"/>
    <property type="evidence" value="ECO:0007669"/>
    <property type="project" value="GOC"/>
</dbReference>
<evidence type="ECO:0000259" key="6">
    <source>
        <dbReference type="Pfam" id="PF13720"/>
    </source>
</evidence>